<evidence type="ECO:0000256" key="6">
    <source>
        <dbReference type="PROSITE-ProRule" id="PRU00339"/>
    </source>
</evidence>
<evidence type="ECO:0000256" key="7">
    <source>
        <dbReference type="SAM" id="Coils"/>
    </source>
</evidence>
<feature type="compositionally biased region" description="Low complexity" evidence="8">
    <location>
        <begin position="1899"/>
        <end position="1912"/>
    </location>
</feature>
<feature type="region of interest" description="Disordered" evidence="8">
    <location>
        <begin position="1898"/>
        <end position="1938"/>
    </location>
</feature>
<keyword evidence="3 5" id="KW-0863">Zinc-finger</keyword>
<dbReference type="InterPro" id="IPR019734">
    <property type="entry name" value="TPR_rpt"/>
</dbReference>
<dbReference type="InterPro" id="IPR011990">
    <property type="entry name" value="TPR-like_helical_dom_sf"/>
</dbReference>
<feature type="compositionally biased region" description="Polar residues" evidence="8">
    <location>
        <begin position="795"/>
        <end position="812"/>
    </location>
</feature>
<dbReference type="PROSITE" id="PS50196">
    <property type="entry name" value="RANBD1"/>
    <property type="match status" value="4"/>
</dbReference>
<dbReference type="PROSITE" id="PS01358">
    <property type="entry name" value="ZF_RANBP2_1"/>
    <property type="match status" value="2"/>
</dbReference>
<organism evidence="11 12">
    <name type="scientific">Glossina brevipalpis</name>
    <dbReference type="NCBI Taxonomy" id="37001"/>
    <lineage>
        <taxon>Eukaryota</taxon>
        <taxon>Metazoa</taxon>
        <taxon>Ecdysozoa</taxon>
        <taxon>Arthropoda</taxon>
        <taxon>Hexapoda</taxon>
        <taxon>Insecta</taxon>
        <taxon>Pterygota</taxon>
        <taxon>Neoptera</taxon>
        <taxon>Endopterygota</taxon>
        <taxon>Diptera</taxon>
        <taxon>Brachycera</taxon>
        <taxon>Muscomorpha</taxon>
        <taxon>Hippoboscoidea</taxon>
        <taxon>Glossinidae</taxon>
        <taxon>Glossina</taxon>
    </lineage>
</organism>
<evidence type="ECO:0000256" key="2">
    <source>
        <dbReference type="ARBA" id="ARBA00022723"/>
    </source>
</evidence>
<feature type="domain" description="RanBD1" evidence="9">
    <location>
        <begin position="2486"/>
        <end position="2623"/>
    </location>
</feature>
<evidence type="ECO:0000259" key="9">
    <source>
        <dbReference type="PROSITE" id="PS50196"/>
    </source>
</evidence>
<feature type="coiled-coil region" evidence="7">
    <location>
        <begin position="885"/>
        <end position="912"/>
    </location>
</feature>
<dbReference type="SUPFAM" id="SSF90209">
    <property type="entry name" value="Ran binding protein zinc finger-like"/>
    <property type="match status" value="2"/>
</dbReference>
<evidence type="ECO:0008006" key="13">
    <source>
        <dbReference type="Google" id="ProtNLM"/>
    </source>
</evidence>
<evidence type="ECO:0000313" key="11">
    <source>
        <dbReference type="EnsemblMetazoa" id="GBRI026457-PA"/>
    </source>
</evidence>
<feature type="repeat" description="TPR" evidence="6">
    <location>
        <begin position="60"/>
        <end position="93"/>
    </location>
</feature>
<evidence type="ECO:0000259" key="10">
    <source>
        <dbReference type="PROSITE" id="PS50199"/>
    </source>
</evidence>
<dbReference type="GO" id="GO:0008270">
    <property type="term" value="F:zinc ion binding"/>
    <property type="evidence" value="ECO:0007669"/>
    <property type="project" value="UniProtKB-KW"/>
</dbReference>
<feature type="domain" description="RanBD1" evidence="9">
    <location>
        <begin position="1456"/>
        <end position="1594"/>
    </location>
</feature>
<dbReference type="InterPro" id="IPR000156">
    <property type="entry name" value="Ran_bind_dom"/>
</dbReference>
<feature type="compositionally biased region" description="Low complexity" evidence="8">
    <location>
        <begin position="2445"/>
        <end position="2456"/>
    </location>
</feature>
<feature type="compositionally biased region" description="Acidic residues" evidence="8">
    <location>
        <begin position="1917"/>
        <end position="1932"/>
    </location>
</feature>
<evidence type="ECO:0000256" key="5">
    <source>
        <dbReference type="PROSITE-ProRule" id="PRU00322"/>
    </source>
</evidence>
<dbReference type="PROSITE" id="PS50199">
    <property type="entry name" value="ZF_RANBP2_2"/>
    <property type="match status" value="2"/>
</dbReference>
<keyword evidence="7" id="KW-0175">Coiled coil</keyword>
<reference evidence="12" key="1">
    <citation type="submission" date="2014-03" db="EMBL/GenBank/DDBJ databases">
        <authorList>
            <person name="Aksoy S."/>
            <person name="Warren W."/>
            <person name="Wilson R.K."/>
        </authorList>
    </citation>
    <scope>NUCLEOTIDE SEQUENCE [LARGE SCALE GENOMIC DNA]</scope>
    <source>
        <strain evidence="12">IAEA</strain>
    </source>
</reference>
<dbReference type="Pfam" id="PF00641">
    <property type="entry name" value="Zn_ribbon_RanBP"/>
    <property type="match status" value="2"/>
</dbReference>
<evidence type="ECO:0000256" key="8">
    <source>
        <dbReference type="SAM" id="MobiDB-lite"/>
    </source>
</evidence>
<dbReference type="Proteomes" id="UP000091820">
    <property type="component" value="Unassembled WGS sequence"/>
</dbReference>
<feature type="region of interest" description="Disordered" evidence="8">
    <location>
        <begin position="793"/>
        <end position="812"/>
    </location>
</feature>
<accession>A0A1A9WNS8</accession>
<dbReference type="SMART" id="SM00028">
    <property type="entry name" value="TPR"/>
    <property type="match status" value="1"/>
</dbReference>
<dbReference type="Gene3D" id="1.25.40.10">
    <property type="entry name" value="Tetratricopeptide repeat domain"/>
    <property type="match status" value="1"/>
</dbReference>
<proteinExistence type="predicted"/>
<dbReference type="PANTHER" id="PTHR23138:SF87">
    <property type="entry name" value="E3 SUMO-PROTEIN LIGASE RANBP2"/>
    <property type="match status" value="1"/>
</dbReference>
<dbReference type="InterPro" id="IPR001876">
    <property type="entry name" value="Znf_RanBP2"/>
</dbReference>
<feature type="domain" description="RanBP2-type" evidence="10">
    <location>
        <begin position="1762"/>
        <end position="1791"/>
    </location>
</feature>
<dbReference type="PROSITE" id="PS50005">
    <property type="entry name" value="TPR"/>
    <property type="match status" value="1"/>
</dbReference>
<dbReference type="STRING" id="37001.A0A1A9WNS8"/>
<dbReference type="FunFam" id="1.25.40.10:FF:000582">
    <property type="entry name" value="E3 SUMO-protein ligase RanBP2"/>
    <property type="match status" value="1"/>
</dbReference>
<dbReference type="Gene3D" id="2.30.29.30">
    <property type="entry name" value="Pleckstrin-homology domain (PH domain)/Phosphotyrosine-binding domain (PTB)"/>
    <property type="match status" value="4"/>
</dbReference>
<name>A0A1A9WNS8_9MUSC</name>
<feature type="domain" description="RanBD1" evidence="9">
    <location>
        <begin position="1936"/>
        <end position="2062"/>
    </location>
</feature>
<dbReference type="GO" id="GO:0005737">
    <property type="term" value="C:cytoplasm"/>
    <property type="evidence" value="ECO:0007669"/>
    <property type="project" value="TreeGrafter"/>
</dbReference>
<dbReference type="VEuPathDB" id="VectorBase:GBRI026457"/>
<dbReference type="FunFam" id="2.30.29.30:FF:000018">
    <property type="entry name" value="E3 SUMO-protein ligase RanBP2"/>
    <property type="match status" value="2"/>
</dbReference>
<keyword evidence="2" id="KW-0479">Metal-binding</keyword>
<dbReference type="SMART" id="SM00160">
    <property type="entry name" value="RanBD"/>
    <property type="match status" value="4"/>
</dbReference>
<evidence type="ECO:0000313" key="12">
    <source>
        <dbReference type="Proteomes" id="UP000091820"/>
    </source>
</evidence>
<evidence type="ECO:0000256" key="1">
    <source>
        <dbReference type="ARBA" id="ARBA00022553"/>
    </source>
</evidence>
<keyword evidence="4" id="KW-0862">Zinc</keyword>
<protein>
    <recommendedName>
        <fullName evidence="13">E3 SUMO-protein ligase RanBP2</fullName>
    </recommendedName>
</protein>
<dbReference type="GO" id="GO:0005096">
    <property type="term" value="F:GTPase activator activity"/>
    <property type="evidence" value="ECO:0007669"/>
    <property type="project" value="TreeGrafter"/>
</dbReference>
<dbReference type="SUPFAM" id="SSF48452">
    <property type="entry name" value="TPR-like"/>
    <property type="match status" value="1"/>
</dbReference>
<keyword evidence="12" id="KW-1185">Reference proteome</keyword>
<dbReference type="GO" id="GO:0005643">
    <property type="term" value="C:nuclear pore"/>
    <property type="evidence" value="ECO:0007669"/>
    <property type="project" value="TreeGrafter"/>
</dbReference>
<sequence>MNKTKKDVDAKVRVALNKLRSESERNLRGFRIAKLYYNINELTTAEQYLCSYLNVKKDDADAHKLLGQIYKRLKKRDKALEAFQHSLQLNTKQPNVLIEVCQLLLEDENISCKKAKFWCDLAESEHVQHDAVLTLRLKLTKQSSLENDQTEALLQKEITACPNYVQLRIYLVRYYIDQNQIFNAFQYVHQVEKLQIDEFINSHEWYNIVWLVLSKYEQLPTAKKDWDFWFLLINCLERQVQISFTIKNGTDSTLNGLIETTNFLFNLDQYLFKFSQIHEMLCAQKELVELLLHHYRGQFLLHTIALIFKRELLLNKQRWRETARIVLPLLLLAYQVQPRQNKEPWMKHCDEHGMRLIILWQREGSFRCAQAGRTLLSYMNARTTTDKVKSSQHNDDNVFGNQTSSKGTDNCDLLAQIRKTCSDGQWRRNVFASLYCNSDQKVMEQSSLLIKCSKFHEPLYDLPSTADVERYEEDAQFLRPQSLKYAIYLCLGNDNLSSVRALYFSGLNFSTQNLELCSAESLNQLDVDSFMYAAAIQAKRSLEVQCEVSENYLSGDSNVIGKPSILPFVLLETQLCSDNQAEWWNAAYKVYKNLSNGTDLAELRGILQYGIEAIRGVNGPKFDMAIVFKLGQILVERANGNVKHVEKLLLEARAESIYKYGLKLLKMHKKGLLDGVPKYFTYAKFQDVEKDLINSAEDAASYLAGRYFKRAEYEDLIEELTGLQLPFASYWQAEAYRKLYEASQATRKIKDLYMEKAGECLNQSLTFLKSPNVNPDHRLNSIVQDEIKRLHHSAASHQNESPTGNYCSPQTNSSMYHDAEDGFYRETFGTPLSELGNSNRTRWHTPPANATFRVTDNTTESLIKQMSSTLILLKEEITENLRPEIQRASKEIVLMKEKISNLEEVLKAARISSNPPSRDETLNILDDFYVIEEALQQQMCQQQQSSQAITNSGLNSLVVNNPFVGEQPRLQTPTPLHIQTNAFNNPMIQQSANYPINFYGHNQSNAYLMPIVPTPMVAHNGVLLPTTTTLQSNKPLNNQLVEKSPPANVVITNSDPLPNTNIVNLVESQQQPTLSVTIPPHHLKVNTAANQQSLDSGGGNVLQMFNKKSTTVTVTSAPLSTGFQFSFKPPIITTPTVSTTCTGEEQNKVIANSGSDLNKLSTNQQQTECNPRSVLKTIEPNDTVSHTTEKDEEIIFCYRAKLLSYVDKEWKERGIGDIKILKNNEERIYRILMKQDQTNKICVNHKITSELLLTTPQNETKGFVWVANDFAGGDMVRLEKFFIRFETSEIARKFEETFKRAQQQELIKSNTKTPMTNVNVQAKSTYPIFTSSVTGCASESNISGSNSLFVTTVEASSLPSNTFSSINNFKFGKSMTTNINTTIDSFSPASPFASIFNNLSNSANTTPLGGGVDKAMPTNVTLAPTNTSDNAFKPFVNNENAINNLLVKSSAIDAEEFQTIIPLLPDSNEISTNEINEIILFDQRAHLLCYNKEVNELKEKGVGNIKLMQDKSDVNKLRLTMQREQDHNYCCNQYVYKNTIFKNVKNSQVALSWIGHDFSENEAIMETLTVRFKTPEICKQFHDTILKVQDQMSIEKTETQSSQISSKQIENKVEKKSDIVIDGGGNVKSKGFDDIFKPEAGSWTCMVCYVTNAIDKLYCVACDSPKDETLPSKGSISSNTAPIDKATFSFGFPITDENDPKLSLEQTATIPHAFAFNKSNITQKTITTKAATIPTTTLESTKHLKEQTTSIVQGFGDQFKTKPGSWACSVCYIINNGELMNCIACDAPKDDVVSKKEGNSNAEQKFSFGAKAPDNNNIENAKSNFDFTFGDDSVAKTYPFTFPKPLATSTTLSSIGNINTDASTSNIAQTLASNATGDIGESASNVLSLARKGFTFTFKPKSPGKPGKSPMKSGGGDADDDGDEGEYSDEEENSAHFTPVIPLPEKIEVKTGEEEEEILYTHRAKLYRFTEGEWKERGLGNVKILRHLVTKKLRVIMRREQVLKICLNHVLNEDVNYKRKDEKSWFFAVNDFSEEIMDLQKFTLHFKTEEITEDFMEAVKKALNGTASALETSIPETSVLKTNTSSNRKPPASALNISEESEKLAKDLMLPPEFFAAKLSCTGCRGCDTENFTFINSKNNEVFVSQEDTKNPLLPMEMPSLILNRQGGTLSLVFPAVPTTSATLSTSINFKKKLADAFTANANGIRKANETVTFKTGEQEPSKTVFTTNTLGSIFGSADENKTFFSGGAATNTTFTITNKTQAPSIFGGTGSVMTGTSIFGQKSSLFDSNKSVFGAGDSNKSIFDTSTRNSNPMTSNNSIFGKSFTSFTGFSPNKTDGSGGFVFGSVASAPVPQGSSIFGGFTTSINSGNANTGTFMDLSKTATATIDFASLAAKAPKDGKNYLTLGKSNVKSSTGVGEFLGLVNENDAFANCNKYLKDQKSIESNDNNNSENSANDPKKNNHSIIATEGGDNENSFNNDENYDPHYEPIIELPEEIVVKTGEEEELKLFGERATLFRWDSTDKAWKERGVGELKILYHPTRGTYRMLMRREQIYKLVLNHSIGVDFEFTNMNKNPKSFMWSCMNYGESSEGVLESLAVRFKKEELAERFSEKLKECIEASKKRNSEID</sequence>
<dbReference type="Gene3D" id="4.10.1060.10">
    <property type="entry name" value="Zinc finger, RanBP2-type"/>
    <property type="match status" value="2"/>
</dbReference>
<dbReference type="EnsemblMetazoa" id="GBRI026457-RA">
    <property type="protein sequence ID" value="GBRI026457-PA"/>
    <property type="gene ID" value="GBRI026457"/>
</dbReference>
<dbReference type="InterPro" id="IPR011993">
    <property type="entry name" value="PH-like_dom_sf"/>
</dbReference>
<keyword evidence="1" id="KW-0597">Phosphoprotein</keyword>
<dbReference type="SUPFAM" id="SSF50729">
    <property type="entry name" value="PH domain-like"/>
    <property type="match status" value="4"/>
</dbReference>
<evidence type="ECO:0000256" key="3">
    <source>
        <dbReference type="ARBA" id="ARBA00022771"/>
    </source>
</evidence>
<keyword evidence="6" id="KW-0802">TPR repeat</keyword>
<dbReference type="InterPro" id="IPR045255">
    <property type="entry name" value="RanBP1-like"/>
</dbReference>
<feature type="region of interest" description="Disordered" evidence="8">
    <location>
        <begin position="2443"/>
        <end position="2483"/>
    </location>
</feature>
<dbReference type="SMART" id="SM00547">
    <property type="entry name" value="ZnF_RBZ"/>
    <property type="match status" value="2"/>
</dbReference>
<feature type="domain" description="RanBP2-type" evidence="10">
    <location>
        <begin position="1639"/>
        <end position="1668"/>
    </location>
</feature>
<dbReference type="PANTHER" id="PTHR23138">
    <property type="entry name" value="RAN BINDING PROTEIN"/>
    <property type="match status" value="1"/>
</dbReference>
<dbReference type="Pfam" id="PF00638">
    <property type="entry name" value="Ran_BP1"/>
    <property type="match status" value="4"/>
</dbReference>
<reference evidence="11" key="2">
    <citation type="submission" date="2020-05" db="UniProtKB">
        <authorList>
            <consortium name="EnsemblMetazoa"/>
        </authorList>
    </citation>
    <scope>IDENTIFICATION</scope>
    <source>
        <strain evidence="11">IAEA</strain>
    </source>
</reference>
<feature type="domain" description="RanBD1" evidence="9">
    <location>
        <begin position="1187"/>
        <end position="1304"/>
    </location>
</feature>
<evidence type="ECO:0000256" key="4">
    <source>
        <dbReference type="ARBA" id="ARBA00022833"/>
    </source>
</evidence>
<dbReference type="InterPro" id="IPR036443">
    <property type="entry name" value="Znf_RanBP2_sf"/>
</dbReference>